<accession>A0A0R3MU28</accession>
<protein>
    <submittedName>
        <fullName evidence="1">Uncharacterized protein</fullName>
    </submittedName>
</protein>
<name>A0A0R3MU28_9BRAD</name>
<sequence length="193" mass="21203">MKPLYVAGFLVAGISIYLPAILPNTEGAVYRVSIAQARQSLSRAELPPLVFGSEPPDVQVRDTGNSQIVWIARREGEELFRFTAQLKAEGDSATRVKVKLEGAKGRTVNYAQKLAEHPEIRNMYIIAMEEQVAATLERRPFEIARVYPAMTAATVANMGALRSSLDQAAAASEQAARKNIEKAYRDEAAGLRR</sequence>
<reference evidence="1 2" key="1">
    <citation type="submission" date="2014-03" db="EMBL/GenBank/DDBJ databases">
        <title>Bradyrhizobium valentinum sp. nov., isolated from effective nodules of Lupinus mariae-josephae, a lupine endemic of basic-lime soils in Eastern Spain.</title>
        <authorList>
            <person name="Duran D."/>
            <person name="Rey L."/>
            <person name="Navarro A."/>
            <person name="Busquets A."/>
            <person name="Imperial J."/>
            <person name="Ruiz-Argueso T."/>
        </authorList>
    </citation>
    <scope>NUCLEOTIDE SEQUENCE [LARGE SCALE GENOMIC DNA]</scope>
    <source>
        <strain evidence="1 2">CCBAU 23086</strain>
    </source>
</reference>
<evidence type="ECO:0000313" key="1">
    <source>
        <dbReference type="EMBL" id="KRR21088.1"/>
    </source>
</evidence>
<organism evidence="1 2">
    <name type="scientific">Bradyrhizobium lablabi</name>
    <dbReference type="NCBI Taxonomy" id="722472"/>
    <lineage>
        <taxon>Bacteria</taxon>
        <taxon>Pseudomonadati</taxon>
        <taxon>Pseudomonadota</taxon>
        <taxon>Alphaproteobacteria</taxon>
        <taxon>Hyphomicrobiales</taxon>
        <taxon>Nitrobacteraceae</taxon>
        <taxon>Bradyrhizobium</taxon>
    </lineage>
</organism>
<comment type="caution">
    <text evidence="1">The sequence shown here is derived from an EMBL/GenBank/DDBJ whole genome shotgun (WGS) entry which is preliminary data.</text>
</comment>
<dbReference type="AlphaFoldDB" id="A0A0R3MU28"/>
<evidence type="ECO:0000313" key="2">
    <source>
        <dbReference type="Proteomes" id="UP000051660"/>
    </source>
</evidence>
<gene>
    <name evidence="1" type="ORF">CQ14_21645</name>
</gene>
<proteinExistence type="predicted"/>
<dbReference type="OrthoDB" id="8232601at2"/>
<dbReference type="RefSeq" id="WP_156435296.1">
    <property type="nucleotide sequence ID" value="NZ_LLYB01000082.1"/>
</dbReference>
<dbReference type="Proteomes" id="UP000051660">
    <property type="component" value="Unassembled WGS sequence"/>
</dbReference>
<dbReference type="EMBL" id="LLYB01000082">
    <property type="protein sequence ID" value="KRR21088.1"/>
    <property type="molecule type" value="Genomic_DNA"/>
</dbReference>